<dbReference type="PROSITE" id="PS00134">
    <property type="entry name" value="TRYPSIN_HIS"/>
    <property type="match status" value="1"/>
</dbReference>
<evidence type="ECO:0000259" key="11">
    <source>
        <dbReference type="PROSITE" id="PS50240"/>
    </source>
</evidence>
<keyword evidence="5" id="KW-0865">Zymogen</keyword>
<keyword evidence="14" id="KW-1185">Reference proteome</keyword>
<dbReference type="PANTHER" id="PTHR24256">
    <property type="entry name" value="TRYPTASE-RELATED"/>
    <property type="match status" value="1"/>
</dbReference>
<keyword evidence="10" id="KW-0964">Secreted</keyword>
<comment type="subcellular location">
    <subcellularLocation>
        <location evidence="10">Secreted</location>
    </subcellularLocation>
</comment>
<dbReference type="EC" id="3.4.21.-" evidence="9"/>
<feature type="domain" description="Clip" evidence="12">
    <location>
        <begin position="21"/>
        <end position="74"/>
    </location>
</feature>
<dbReference type="PROSITE" id="PS50240">
    <property type="entry name" value="TRYPSIN_DOM"/>
    <property type="match status" value="1"/>
</dbReference>
<dbReference type="GO" id="GO:0006508">
    <property type="term" value="P:proteolysis"/>
    <property type="evidence" value="ECO:0007669"/>
    <property type="project" value="UniProtKB-KW"/>
</dbReference>
<feature type="domain" description="Peptidase S1" evidence="11">
    <location>
        <begin position="168"/>
        <end position="428"/>
    </location>
</feature>
<name>A0A9N9R8G6_9NEOP</name>
<evidence type="ECO:0000256" key="2">
    <source>
        <dbReference type="ARBA" id="ARBA00022729"/>
    </source>
</evidence>
<dbReference type="InterPro" id="IPR033116">
    <property type="entry name" value="TRYPSIN_SER"/>
</dbReference>
<dbReference type="FunFam" id="2.40.10.10:FF:000028">
    <property type="entry name" value="Serine protease easter"/>
    <property type="match status" value="1"/>
</dbReference>
<dbReference type="PRINTS" id="PR00722">
    <property type="entry name" value="CHYMOTRYPSIN"/>
</dbReference>
<evidence type="ECO:0000313" key="13">
    <source>
        <dbReference type="EMBL" id="CAG9792472.1"/>
    </source>
</evidence>
<evidence type="ECO:0000256" key="6">
    <source>
        <dbReference type="ARBA" id="ARBA00023157"/>
    </source>
</evidence>
<keyword evidence="1 9" id="KW-0645">Protease</keyword>
<dbReference type="Gene3D" id="2.40.10.10">
    <property type="entry name" value="Trypsin-like serine proteases"/>
    <property type="match status" value="2"/>
</dbReference>
<dbReference type="Gene3D" id="3.30.1640.30">
    <property type="match status" value="2"/>
</dbReference>
<evidence type="ECO:0000259" key="12">
    <source>
        <dbReference type="PROSITE" id="PS51888"/>
    </source>
</evidence>
<dbReference type="PROSITE" id="PS51888">
    <property type="entry name" value="CLIP"/>
    <property type="match status" value="2"/>
</dbReference>
<proteinExistence type="inferred from homology"/>
<dbReference type="EMBL" id="OU893335">
    <property type="protein sequence ID" value="CAG9792472.1"/>
    <property type="molecule type" value="Genomic_DNA"/>
</dbReference>
<dbReference type="InterPro" id="IPR009003">
    <property type="entry name" value="Peptidase_S1_PA"/>
</dbReference>
<sequence length="429" mass="46240">MKLLLIISAIFAVIWNVNTQSCSPPSGGTGNCVIIQNCAPLLQLVNKPNRTPADFDTLRKSACGFEGSLPKVCCPAQTNTCTTPNGEQGKCINLYSCPHVASLLRPPVSKENMQFVQKSTCQGPDQYNVCCGSGQPVQKGNCETRLSASPPDPRTECCGVDSGSSNKITGGTATSIDQYPWLSLIEYVKDNRIKLLCGGALISGRYVLTAAHCVAGAVLELGTPKNVRLGEYDTTNNGQDCVPVEGGTGATDCADPVLIVPIERTIPHQQYSPQTRRNDIGLIRLAQPAPFTDFIRPICLPTSDQTTSPPNNFKLYAAGWGAINATHSKSNIKLHVDLPFVRQDQCQEAYSQSRRKAALWQGQLCAGGEKDKDSCKGDSGGPLMYENGRTWEIIGVVSFGPTPCGIEDSPGVYTKTYEYLNWIRSNISP</sequence>
<comment type="domain">
    <text evidence="10">The clip domain consists of 35-55 residues which are 'knitted' together usually by 3 conserved disulfide bonds forming a clip-like compact structure.</text>
</comment>
<reference evidence="13" key="2">
    <citation type="submission" date="2022-10" db="EMBL/GenBank/DDBJ databases">
        <authorList>
            <consortium name="ENA_rothamsted_submissions"/>
            <consortium name="culmorum"/>
            <person name="King R."/>
        </authorList>
    </citation>
    <scope>NUCLEOTIDE SEQUENCE</scope>
</reference>
<comment type="similarity">
    <text evidence="8 10">Belongs to the peptidase S1 family. CLIP subfamily.</text>
</comment>
<feature type="chain" id="PRO_5040528740" description="CLIP domain-containing serine protease" evidence="10">
    <location>
        <begin position="20"/>
        <end position="429"/>
    </location>
</feature>
<feature type="domain" description="Clip" evidence="12">
    <location>
        <begin position="80"/>
        <end position="131"/>
    </location>
</feature>
<dbReference type="InterPro" id="IPR038565">
    <property type="entry name" value="CLIP_sf"/>
</dbReference>
<dbReference type="OrthoDB" id="9981647at2759"/>
<dbReference type="SMART" id="SM00020">
    <property type="entry name" value="Tryp_SPc"/>
    <property type="match status" value="1"/>
</dbReference>
<evidence type="ECO:0000256" key="5">
    <source>
        <dbReference type="ARBA" id="ARBA00023145"/>
    </source>
</evidence>
<evidence type="ECO:0000256" key="1">
    <source>
        <dbReference type="ARBA" id="ARBA00022670"/>
    </source>
</evidence>
<evidence type="ECO:0000256" key="4">
    <source>
        <dbReference type="ARBA" id="ARBA00022825"/>
    </source>
</evidence>
<evidence type="ECO:0000256" key="8">
    <source>
        <dbReference type="ARBA" id="ARBA00024195"/>
    </source>
</evidence>
<evidence type="ECO:0000313" key="14">
    <source>
        <dbReference type="Proteomes" id="UP001153714"/>
    </source>
</evidence>
<dbReference type="InterPro" id="IPR022700">
    <property type="entry name" value="CLIP"/>
</dbReference>
<accession>A0A9N9R8G6</accession>
<dbReference type="Pfam" id="PF00089">
    <property type="entry name" value="Trypsin"/>
    <property type="match status" value="1"/>
</dbReference>
<dbReference type="InterPro" id="IPR018114">
    <property type="entry name" value="TRYPSIN_HIS"/>
</dbReference>
<dbReference type="FunFam" id="3.30.1640.30:FF:000001">
    <property type="entry name" value="Serine protease 7"/>
    <property type="match status" value="1"/>
</dbReference>
<evidence type="ECO:0000256" key="3">
    <source>
        <dbReference type="ARBA" id="ARBA00022801"/>
    </source>
</evidence>
<evidence type="ECO:0000256" key="9">
    <source>
        <dbReference type="RuleBase" id="RU363034"/>
    </source>
</evidence>
<dbReference type="SUPFAM" id="SSF50494">
    <property type="entry name" value="Trypsin-like serine proteases"/>
    <property type="match status" value="1"/>
</dbReference>
<keyword evidence="2 10" id="KW-0732">Signal</keyword>
<dbReference type="SMART" id="SM00680">
    <property type="entry name" value="CLIP"/>
    <property type="match status" value="2"/>
</dbReference>
<keyword evidence="6" id="KW-1015">Disulfide bond</keyword>
<dbReference type="AlphaFoldDB" id="A0A9N9R8G6"/>
<dbReference type="Pfam" id="PF12032">
    <property type="entry name" value="CLIP"/>
    <property type="match status" value="2"/>
</dbReference>
<dbReference type="PROSITE" id="PS00135">
    <property type="entry name" value="TRYPSIN_SER"/>
    <property type="match status" value="1"/>
</dbReference>
<dbReference type="InterPro" id="IPR051487">
    <property type="entry name" value="Ser/Thr_Proteases_Immune/Dev"/>
</dbReference>
<dbReference type="GO" id="GO:0005576">
    <property type="term" value="C:extracellular region"/>
    <property type="evidence" value="ECO:0007669"/>
    <property type="project" value="UniProtKB-SubCell"/>
</dbReference>
<dbReference type="Proteomes" id="UP001153714">
    <property type="component" value="Chromosome 4"/>
</dbReference>
<evidence type="ECO:0000256" key="7">
    <source>
        <dbReference type="ARBA" id="ARBA00023180"/>
    </source>
</evidence>
<protein>
    <recommendedName>
        <fullName evidence="10">CLIP domain-containing serine protease</fullName>
        <ecNumber evidence="9">3.4.21.-</ecNumber>
    </recommendedName>
</protein>
<keyword evidence="3 9" id="KW-0378">Hydrolase</keyword>
<organism evidence="13 14">
    <name type="scientific">Diatraea saccharalis</name>
    <name type="common">sugarcane borer</name>
    <dbReference type="NCBI Taxonomy" id="40085"/>
    <lineage>
        <taxon>Eukaryota</taxon>
        <taxon>Metazoa</taxon>
        <taxon>Ecdysozoa</taxon>
        <taxon>Arthropoda</taxon>
        <taxon>Hexapoda</taxon>
        <taxon>Insecta</taxon>
        <taxon>Pterygota</taxon>
        <taxon>Neoptera</taxon>
        <taxon>Endopterygota</taxon>
        <taxon>Lepidoptera</taxon>
        <taxon>Glossata</taxon>
        <taxon>Ditrysia</taxon>
        <taxon>Pyraloidea</taxon>
        <taxon>Crambidae</taxon>
        <taxon>Crambinae</taxon>
        <taxon>Diatraea</taxon>
    </lineage>
</organism>
<dbReference type="GO" id="GO:0004252">
    <property type="term" value="F:serine-type endopeptidase activity"/>
    <property type="evidence" value="ECO:0007669"/>
    <property type="project" value="UniProtKB-UniRule"/>
</dbReference>
<dbReference type="InterPro" id="IPR001254">
    <property type="entry name" value="Trypsin_dom"/>
</dbReference>
<dbReference type="InterPro" id="IPR043504">
    <property type="entry name" value="Peptidase_S1_PA_chymotrypsin"/>
</dbReference>
<feature type="signal peptide" evidence="10">
    <location>
        <begin position="1"/>
        <end position="19"/>
    </location>
</feature>
<keyword evidence="4 9" id="KW-0720">Serine protease</keyword>
<evidence type="ECO:0000256" key="10">
    <source>
        <dbReference type="RuleBase" id="RU366078"/>
    </source>
</evidence>
<dbReference type="InterPro" id="IPR001314">
    <property type="entry name" value="Peptidase_S1A"/>
</dbReference>
<reference evidence="13" key="1">
    <citation type="submission" date="2021-12" db="EMBL/GenBank/DDBJ databases">
        <authorList>
            <person name="King R."/>
        </authorList>
    </citation>
    <scope>NUCLEOTIDE SEQUENCE</scope>
</reference>
<gene>
    <name evidence="13" type="ORF">DIATSA_LOCUS9998</name>
</gene>
<dbReference type="CDD" id="cd00190">
    <property type="entry name" value="Tryp_SPc"/>
    <property type="match status" value="1"/>
</dbReference>
<keyword evidence="7" id="KW-0325">Glycoprotein</keyword>
<dbReference type="FunFam" id="2.40.10.10:FF:000002">
    <property type="entry name" value="Transmembrane protease serine"/>
    <property type="match status" value="1"/>
</dbReference>